<comment type="caution">
    <text evidence="8">The sequence shown here is derived from an EMBL/GenBank/DDBJ whole genome shotgun (WGS) entry which is preliminary data.</text>
</comment>
<dbReference type="GO" id="GO:0009307">
    <property type="term" value="P:DNA restriction-modification system"/>
    <property type="evidence" value="ECO:0007669"/>
    <property type="project" value="UniProtKB-KW"/>
</dbReference>
<evidence type="ECO:0000256" key="7">
    <source>
        <dbReference type="PROSITE-ProRule" id="PRU01016"/>
    </source>
</evidence>
<comment type="similarity">
    <text evidence="7">Belongs to the class I-like SAM-binding methyltransferase superfamily. C5-methyltransferase family.</text>
</comment>
<comment type="catalytic activity">
    <reaction evidence="6">
        <text>a 2'-deoxycytidine in DNA + S-adenosyl-L-methionine = a 5-methyl-2'-deoxycytidine in DNA + S-adenosyl-L-homocysteine + H(+)</text>
        <dbReference type="Rhea" id="RHEA:13681"/>
        <dbReference type="Rhea" id="RHEA-COMP:11369"/>
        <dbReference type="Rhea" id="RHEA-COMP:11370"/>
        <dbReference type="ChEBI" id="CHEBI:15378"/>
        <dbReference type="ChEBI" id="CHEBI:57856"/>
        <dbReference type="ChEBI" id="CHEBI:59789"/>
        <dbReference type="ChEBI" id="CHEBI:85452"/>
        <dbReference type="ChEBI" id="CHEBI:85454"/>
        <dbReference type="EC" id="2.1.1.37"/>
    </reaction>
</comment>
<dbReference type="GO" id="GO:0003886">
    <property type="term" value="F:DNA (cytosine-5-)-methyltransferase activity"/>
    <property type="evidence" value="ECO:0007669"/>
    <property type="project" value="UniProtKB-EC"/>
</dbReference>
<dbReference type="InterPro" id="IPR050390">
    <property type="entry name" value="C5-Methyltransferase"/>
</dbReference>
<evidence type="ECO:0000313" key="8">
    <source>
        <dbReference type="EMBL" id="KPW52113.1"/>
    </source>
</evidence>
<evidence type="ECO:0000256" key="3">
    <source>
        <dbReference type="ARBA" id="ARBA00022679"/>
    </source>
</evidence>
<dbReference type="Proteomes" id="UP000050425">
    <property type="component" value="Unassembled WGS sequence"/>
</dbReference>
<evidence type="ECO:0000256" key="1">
    <source>
        <dbReference type="ARBA" id="ARBA00011975"/>
    </source>
</evidence>
<dbReference type="GO" id="GO:0032259">
    <property type="term" value="P:methylation"/>
    <property type="evidence" value="ECO:0007669"/>
    <property type="project" value="UniProtKB-KW"/>
</dbReference>
<dbReference type="EC" id="2.1.1.37" evidence="1"/>
<evidence type="ECO:0000256" key="2">
    <source>
        <dbReference type="ARBA" id="ARBA00022603"/>
    </source>
</evidence>
<dbReference type="PANTHER" id="PTHR10629">
    <property type="entry name" value="CYTOSINE-SPECIFIC METHYLTRANSFERASE"/>
    <property type="match status" value="1"/>
</dbReference>
<keyword evidence="2 7" id="KW-0489">Methyltransferase</keyword>
<dbReference type="PROSITE" id="PS00094">
    <property type="entry name" value="C5_MTASE_1"/>
    <property type="match status" value="1"/>
</dbReference>
<feature type="active site" evidence="7">
    <location>
        <position position="245"/>
    </location>
</feature>
<dbReference type="AlphaFoldDB" id="A0A0P9K8K6"/>
<dbReference type="Gene3D" id="3.90.120.10">
    <property type="entry name" value="DNA Methylase, subunit A, domain 2"/>
    <property type="match status" value="1"/>
</dbReference>
<dbReference type="InterPro" id="IPR029063">
    <property type="entry name" value="SAM-dependent_MTases_sf"/>
</dbReference>
<dbReference type="SUPFAM" id="SSF53335">
    <property type="entry name" value="S-adenosyl-L-methionine-dependent methyltransferases"/>
    <property type="match status" value="1"/>
</dbReference>
<keyword evidence="5" id="KW-0680">Restriction system</keyword>
<evidence type="ECO:0000256" key="4">
    <source>
        <dbReference type="ARBA" id="ARBA00022691"/>
    </source>
</evidence>
<dbReference type="PATRIC" id="fig|251702.3.peg.3369"/>
<evidence type="ECO:0000256" key="5">
    <source>
        <dbReference type="ARBA" id="ARBA00022747"/>
    </source>
</evidence>
<dbReference type="InterPro" id="IPR018117">
    <property type="entry name" value="C5_DNA_meth_AS"/>
</dbReference>
<protein>
    <recommendedName>
        <fullName evidence="1">DNA (cytosine-5-)-methyltransferase</fullName>
        <ecNumber evidence="1">2.1.1.37</ecNumber>
    </recommendedName>
</protein>
<keyword evidence="4 7" id="KW-0949">S-adenosyl-L-methionine</keyword>
<accession>A0A0P9K8K6</accession>
<evidence type="ECO:0000256" key="6">
    <source>
        <dbReference type="ARBA" id="ARBA00047422"/>
    </source>
</evidence>
<dbReference type="PROSITE" id="PS51679">
    <property type="entry name" value="SAM_MT_C5"/>
    <property type="match status" value="1"/>
</dbReference>
<reference evidence="8 9" key="1">
    <citation type="submission" date="2015-09" db="EMBL/GenBank/DDBJ databases">
        <title>Genome announcement of multiple Pseudomonas syringae strains.</title>
        <authorList>
            <person name="Thakur S."/>
            <person name="Wang P.W."/>
            <person name="Gong Y."/>
            <person name="Weir B.S."/>
            <person name="Guttman D.S."/>
        </authorList>
    </citation>
    <scope>NUCLEOTIDE SEQUENCE [LARGE SCALE GENOMIC DNA]</scope>
    <source>
        <strain evidence="8 9">ICMP4303</strain>
    </source>
</reference>
<dbReference type="Pfam" id="PF00145">
    <property type="entry name" value="DNA_methylase"/>
    <property type="match status" value="2"/>
</dbReference>
<dbReference type="PANTHER" id="PTHR10629:SF52">
    <property type="entry name" value="DNA (CYTOSINE-5)-METHYLTRANSFERASE 1"/>
    <property type="match status" value="1"/>
</dbReference>
<dbReference type="EMBL" id="LJPT01000018">
    <property type="protein sequence ID" value="KPW52113.1"/>
    <property type="molecule type" value="Genomic_DNA"/>
</dbReference>
<keyword evidence="3 7" id="KW-0808">Transferase</keyword>
<proteinExistence type="inferred from homology"/>
<sequence length="674" mass="71437">MSRTPCWTPSAQHLLDPCARPAQPSPAAGPEGDFSTNGVTCILLICFSSAYREGSPDGLLARASHRETPFGRRYSVPVPAGAKTGSFCARMCARRCRPQPRHGPGVLADSRRFFRRPGLPISPRVASSFLPSRRPCGLRCLSPAHQRPGPAIGLGHTNRRADMHPQPCAPLLYGSVCSGIEAVSLAWQPLGLEAAWFAEIEPFPSAVLAHHYPHVPNLGDMTTIARQVHAGAVPAPDILVGGTPCQSFSVAGARRGLDDPRGALTLAYVELANAIDQARHQNDRSPATLVWENVPGVLSDRSNAFGNFLGALAGESRALQPPGEKWAHAGYVSGPRRRIAWRVLDAQYFGVAQRRKRVFLVASGGDGFDPAEVLFERTGLRGDSSAGSAPWQEAARAAGPSAEAAGGYAGLKPSYGEVKTTFGFSGGIGPVDVAACLMAAGPKHDIRTETFMVQSVAGSITHTLDTANGGKGSSEDGTGKGVPIIAFTAQGSGADATMDLTPTLRAGGHRSSHANAGVVPAIAFAQNHRCEVRFESGHGQVACTVLSNGKPGYGVPMIACVALHDRQNGLAAELGSGANGHVLAPDHEAHFRYDWNDPIPRGWSQWRVRRLMPVECERLQGMPDDYTLVPYRGKPAADAPRYKAIGNSMAMPCVAWLGQRLVQCLHKMGSIASD</sequence>
<name>A0A0P9K8K6_9PSED</name>
<evidence type="ECO:0000313" key="9">
    <source>
        <dbReference type="Proteomes" id="UP000050425"/>
    </source>
</evidence>
<dbReference type="Gene3D" id="3.40.50.150">
    <property type="entry name" value="Vaccinia Virus protein VP39"/>
    <property type="match status" value="1"/>
</dbReference>
<gene>
    <name evidence="8" type="ORF">ALO88_05616</name>
</gene>
<dbReference type="InterPro" id="IPR001525">
    <property type="entry name" value="C5_MeTfrase"/>
</dbReference>
<organism evidence="8 9">
    <name type="scientific">Pseudomonas syringae pv. antirrhini</name>
    <dbReference type="NCBI Taxonomy" id="251702"/>
    <lineage>
        <taxon>Bacteria</taxon>
        <taxon>Pseudomonadati</taxon>
        <taxon>Pseudomonadota</taxon>
        <taxon>Gammaproteobacteria</taxon>
        <taxon>Pseudomonadales</taxon>
        <taxon>Pseudomonadaceae</taxon>
        <taxon>Pseudomonas</taxon>
    </lineage>
</organism>